<reference evidence="2 3" key="1">
    <citation type="submission" date="2021-07" db="EMBL/GenBank/DDBJ databases">
        <authorList>
            <consortium name="Genoscope - CEA"/>
            <person name="William W."/>
        </authorList>
    </citation>
    <scope>NUCLEOTIDE SEQUENCE [LARGE SCALE GENOMIC DNA]</scope>
</reference>
<evidence type="ECO:0000313" key="2">
    <source>
        <dbReference type="EMBL" id="CAG7875727.1"/>
    </source>
</evidence>
<proteinExistence type="predicted"/>
<dbReference type="EMBL" id="LS974621">
    <property type="protein sequence ID" value="CAG7875727.1"/>
    <property type="molecule type" value="Genomic_DNA"/>
</dbReference>
<sequence length="295" mass="34046">LPKGCLKEIEKICRSYLWAGHPTKRAQSKVSWSQICLPKAEGGLGLRDFSLWNKALILRLVWLLFSNSGSLWVAWNREHRLKRTNYWLAETRQTHSWIWKALLSLRPLARLFLGCKIGNGLSASYWCDDWLPLGPLIHFIGDDGPCKMGIPIRATVAEGCRNGLWRLPSSRYCCLCGQQQETRDHLFLHCSIAGQLWSMVLPRLGTPTVTFPEWSDLIQWLLSPTSGLSSTLKKLTVQNAISTLWTERNNRLHNACNDDPVTLFKRLDRTLRDTLLARLPHRRCRRLLAQWFRFS</sequence>
<dbReference type="InterPro" id="IPR026960">
    <property type="entry name" value="RVT-Znf"/>
</dbReference>
<dbReference type="PANTHER" id="PTHR33116:SF78">
    <property type="entry name" value="OS12G0587133 PROTEIN"/>
    <property type="match status" value="1"/>
</dbReference>
<protein>
    <recommendedName>
        <fullName evidence="1">Reverse transcriptase zinc-binding domain-containing protein</fullName>
    </recommendedName>
</protein>
<dbReference type="PANTHER" id="PTHR33116">
    <property type="entry name" value="REVERSE TRANSCRIPTASE ZINC-BINDING DOMAIN-CONTAINING PROTEIN-RELATED-RELATED"/>
    <property type="match status" value="1"/>
</dbReference>
<feature type="non-terminal residue" evidence="2">
    <location>
        <position position="295"/>
    </location>
</feature>
<accession>A0A8D9DL32</accession>
<gene>
    <name evidence="2" type="ORF">BRAPAZ1V2_A05P22480.2</name>
</gene>
<dbReference type="AlphaFoldDB" id="A0A8D9DL32"/>
<evidence type="ECO:0000259" key="1">
    <source>
        <dbReference type="Pfam" id="PF13966"/>
    </source>
</evidence>
<name>A0A8D9DL32_BRACM</name>
<dbReference type="Gramene" id="A05p22480.2_BraZ1">
    <property type="protein sequence ID" value="A05p22480.2_BraZ1.CDS"/>
    <property type="gene ID" value="A05g22480.2_BraZ1"/>
</dbReference>
<feature type="domain" description="Reverse transcriptase zinc-binding" evidence="1">
    <location>
        <begin position="165"/>
        <end position="197"/>
    </location>
</feature>
<organism evidence="2 3">
    <name type="scientific">Brassica campestris</name>
    <name type="common">Field mustard</name>
    <dbReference type="NCBI Taxonomy" id="3711"/>
    <lineage>
        <taxon>Eukaryota</taxon>
        <taxon>Viridiplantae</taxon>
        <taxon>Streptophyta</taxon>
        <taxon>Embryophyta</taxon>
        <taxon>Tracheophyta</taxon>
        <taxon>Spermatophyta</taxon>
        <taxon>Magnoliopsida</taxon>
        <taxon>eudicotyledons</taxon>
        <taxon>Gunneridae</taxon>
        <taxon>Pentapetalae</taxon>
        <taxon>rosids</taxon>
        <taxon>malvids</taxon>
        <taxon>Brassicales</taxon>
        <taxon>Brassicaceae</taxon>
        <taxon>Brassiceae</taxon>
        <taxon>Brassica</taxon>
    </lineage>
</organism>
<evidence type="ECO:0000313" key="3">
    <source>
        <dbReference type="Proteomes" id="UP000694005"/>
    </source>
</evidence>
<dbReference type="Proteomes" id="UP000694005">
    <property type="component" value="Chromosome A05"/>
</dbReference>
<dbReference type="Pfam" id="PF13966">
    <property type="entry name" value="zf-RVT"/>
    <property type="match status" value="1"/>
</dbReference>